<gene>
    <name evidence="7" type="ORF">M569_10955</name>
</gene>
<feature type="transmembrane region" description="Helical" evidence="5">
    <location>
        <begin position="328"/>
        <end position="348"/>
    </location>
</feature>
<dbReference type="SUPFAM" id="SSF51735">
    <property type="entry name" value="NAD(P)-binding Rossmann-fold domains"/>
    <property type="match status" value="1"/>
</dbReference>
<feature type="transmembrane region" description="Helical" evidence="5">
    <location>
        <begin position="592"/>
        <end position="612"/>
    </location>
</feature>
<feature type="transmembrane region" description="Helical" evidence="5">
    <location>
        <begin position="646"/>
        <end position="670"/>
    </location>
</feature>
<evidence type="ECO:0000313" key="8">
    <source>
        <dbReference type="Proteomes" id="UP000015453"/>
    </source>
</evidence>
<dbReference type="PANTHER" id="PTHR30249">
    <property type="entry name" value="PUTATIVE SEROTONIN TRANSPORTER"/>
    <property type="match status" value="1"/>
</dbReference>
<comment type="subcellular location">
    <subcellularLocation>
        <location evidence="1">Membrane</location>
        <topology evidence="1">Multi-pass membrane protein</topology>
    </subcellularLocation>
</comment>
<dbReference type="OrthoDB" id="2502820at2759"/>
<proteinExistence type="predicted"/>
<dbReference type="GO" id="GO:0016020">
    <property type="term" value="C:membrane"/>
    <property type="evidence" value="ECO:0007669"/>
    <property type="project" value="UniProtKB-SubCell"/>
</dbReference>
<dbReference type="InterPro" id="IPR007300">
    <property type="entry name" value="CidB/LrgB"/>
</dbReference>
<protein>
    <recommendedName>
        <fullName evidence="6">NmrA-like domain-containing protein</fullName>
    </recommendedName>
</protein>
<dbReference type="Gene3D" id="3.40.50.720">
    <property type="entry name" value="NAD(P)-binding Rossmann-like Domain"/>
    <property type="match status" value="1"/>
</dbReference>
<feature type="transmembrane region" description="Helical" evidence="5">
    <location>
        <begin position="287"/>
        <end position="308"/>
    </location>
</feature>
<feature type="transmembrane region" description="Helical" evidence="5">
    <location>
        <begin position="564"/>
        <end position="585"/>
    </location>
</feature>
<keyword evidence="2 5" id="KW-0812">Transmembrane</keyword>
<feature type="domain" description="NmrA-like" evidence="6">
    <location>
        <begin position="23"/>
        <end position="118"/>
    </location>
</feature>
<evidence type="ECO:0000256" key="3">
    <source>
        <dbReference type="ARBA" id="ARBA00022989"/>
    </source>
</evidence>
<keyword evidence="4 5" id="KW-0472">Membrane</keyword>
<dbReference type="InterPro" id="IPR008030">
    <property type="entry name" value="NmrA-like"/>
</dbReference>
<keyword evidence="8" id="KW-1185">Reference proteome</keyword>
<feature type="transmembrane region" description="Helical" evidence="5">
    <location>
        <begin position="506"/>
        <end position="524"/>
    </location>
</feature>
<evidence type="ECO:0000259" key="6">
    <source>
        <dbReference type="Pfam" id="PF05368"/>
    </source>
</evidence>
<dbReference type="AlphaFoldDB" id="S8CAA0"/>
<dbReference type="EMBL" id="AUSU01005218">
    <property type="protein sequence ID" value="EPS63824.1"/>
    <property type="molecule type" value="Genomic_DNA"/>
</dbReference>
<accession>S8CAA0</accession>
<name>S8CAA0_9LAMI</name>
<evidence type="ECO:0000256" key="4">
    <source>
        <dbReference type="ARBA" id="ARBA00023136"/>
    </source>
</evidence>
<keyword evidence="3 5" id="KW-1133">Transmembrane helix</keyword>
<evidence type="ECO:0000256" key="5">
    <source>
        <dbReference type="SAM" id="Phobius"/>
    </source>
</evidence>
<comment type="caution">
    <text evidence="7">The sequence shown here is derived from an EMBL/GenBank/DDBJ whole genome shotgun (WGS) entry which is preliminary data.</text>
</comment>
<reference evidence="7 8" key="1">
    <citation type="journal article" date="2013" name="BMC Genomics">
        <title>The miniature genome of a carnivorous plant Genlisea aurea contains a low number of genes and short non-coding sequences.</title>
        <authorList>
            <person name="Leushkin E.V."/>
            <person name="Sutormin R.A."/>
            <person name="Nabieva E.R."/>
            <person name="Penin A.A."/>
            <person name="Kondrashov A.S."/>
            <person name="Logacheva M.D."/>
        </authorList>
    </citation>
    <scope>NUCLEOTIDE SEQUENCE [LARGE SCALE GENOMIC DNA]</scope>
</reference>
<dbReference type="Proteomes" id="UP000015453">
    <property type="component" value="Unassembled WGS sequence"/>
</dbReference>
<feature type="transmembrane region" description="Helical" evidence="5">
    <location>
        <begin position="436"/>
        <end position="453"/>
    </location>
</feature>
<dbReference type="PANTHER" id="PTHR30249:SF0">
    <property type="entry name" value="PLASTIDAL GLYCOLATE_GLYCERATE TRANSLOCATOR 1, CHLOROPLASTIC"/>
    <property type="match status" value="1"/>
</dbReference>
<organism evidence="7 8">
    <name type="scientific">Genlisea aurea</name>
    <dbReference type="NCBI Taxonomy" id="192259"/>
    <lineage>
        <taxon>Eukaryota</taxon>
        <taxon>Viridiplantae</taxon>
        <taxon>Streptophyta</taxon>
        <taxon>Embryophyta</taxon>
        <taxon>Tracheophyta</taxon>
        <taxon>Spermatophyta</taxon>
        <taxon>Magnoliopsida</taxon>
        <taxon>eudicotyledons</taxon>
        <taxon>Gunneridae</taxon>
        <taxon>Pentapetalae</taxon>
        <taxon>asterids</taxon>
        <taxon>lamiids</taxon>
        <taxon>Lamiales</taxon>
        <taxon>Lentibulariaceae</taxon>
        <taxon>Genlisea</taxon>
    </lineage>
</organism>
<evidence type="ECO:0000256" key="1">
    <source>
        <dbReference type="ARBA" id="ARBA00004141"/>
    </source>
</evidence>
<feature type="transmembrane region" description="Helical" evidence="5">
    <location>
        <begin position="536"/>
        <end position="558"/>
    </location>
</feature>
<evidence type="ECO:0000313" key="7">
    <source>
        <dbReference type="EMBL" id="EPS63824.1"/>
    </source>
</evidence>
<feature type="transmembrane region" description="Helical" evidence="5">
    <location>
        <begin position="360"/>
        <end position="382"/>
    </location>
</feature>
<sequence length="679" mass="72503">MNFFYCLAVTVPRKVLSLRDAENRMAGGARLVDGSFSDHRSLVEAVKQADVVICAMSGVHFRSHNLLMQLKLVEAIKEAGNVKRFLPSEFGMDPARMGHALSPGRVTFDEKMAVRWGVSEVVEQGQLEYVPGVGTVALPKASFSGPHDPSVSAPMAVAASVITQTFNPFLPKFRPSTCYYNAGRKPRSISTHVLSSAASLGEETRNRFWMIGIPAPGSVRGSRFRFFAGDRREMFCSRRVFVNSAGSQRGSTETSPASFIVELLRLVIPLGVILATDKLLKRGFVSAAIKFPSALFGMFSIFAILIVLDSITPAAATGVLNFFQPALLFIQRWLPLFYVPSLVVLPLSVKDIPTASGLKILFIIVGGWLASLSVAGFTAITVRNLVQTEMTPAEPMPKPSPFSSIELWSWSGIFFISFASAVLYPTMLGTAARTCLPFLLASTILGYIFGSGLPSDVRKLFHPIICCALSADLAAFAYGQLSGSGLNPVLGNYLTKSVLDPGAGDVLMGFLGSVILSFAFSMFQQRKLVKRHAAEIFTSVIISTLFSLYSTALLGRFLGLDSSLTVSILPRCVTVALALSITSFFEGTNSSLTAAVVVLTGLVGANFVQATLDKLGFRDPIARGIATASSAHGLGTAALSAKEPEALPFCAIAYALTGIFGSVICAVPAVRQSLLAVVG</sequence>
<dbReference type="Pfam" id="PF05368">
    <property type="entry name" value="NmrA"/>
    <property type="match status" value="1"/>
</dbReference>
<dbReference type="Pfam" id="PF04172">
    <property type="entry name" value="LrgB"/>
    <property type="match status" value="1"/>
</dbReference>
<feature type="transmembrane region" description="Helical" evidence="5">
    <location>
        <begin position="402"/>
        <end position="424"/>
    </location>
</feature>
<dbReference type="InterPro" id="IPR036291">
    <property type="entry name" value="NAD(P)-bd_dom_sf"/>
</dbReference>
<evidence type="ECO:0000256" key="2">
    <source>
        <dbReference type="ARBA" id="ARBA00022692"/>
    </source>
</evidence>